<protein>
    <submittedName>
        <fullName evidence="1">Uncharacterized protein</fullName>
    </submittedName>
</protein>
<gene>
    <name evidence="1" type="ORF">BRO54_3778</name>
</gene>
<reference evidence="1 2" key="1">
    <citation type="submission" date="2016-11" db="EMBL/GenBank/DDBJ databases">
        <authorList>
            <person name="Kadnikov V."/>
            <person name="Nazina T."/>
        </authorList>
    </citation>
    <scope>NUCLEOTIDE SEQUENCE [LARGE SCALE GENOMIC DNA]</scope>
    <source>
        <strain evidence="1 2">1017</strain>
    </source>
</reference>
<comment type="caution">
    <text evidence="1">The sequence shown here is derived from an EMBL/GenBank/DDBJ whole genome shotgun (WGS) entry which is preliminary data.</text>
</comment>
<evidence type="ECO:0000313" key="2">
    <source>
        <dbReference type="Proteomes" id="UP000186030"/>
    </source>
</evidence>
<organism evidence="1 2">
    <name type="scientific">Geobacillus proteiniphilus</name>
    <dbReference type="NCBI Taxonomy" id="860353"/>
    <lineage>
        <taxon>Bacteria</taxon>
        <taxon>Bacillati</taxon>
        <taxon>Bacillota</taxon>
        <taxon>Bacilli</taxon>
        <taxon>Bacillales</taxon>
        <taxon>Anoxybacillaceae</taxon>
        <taxon>Geobacillus</taxon>
    </lineage>
</organism>
<accession>A0A1Q5SIW6</accession>
<reference evidence="2" key="2">
    <citation type="submission" date="2017-01" db="EMBL/GenBank/DDBJ databases">
        <title>Genome sequencing and annotation of Geobacillus sp. 1017, a Hydrocarbon-Oxidizing Thermophilic Bacterium Isolated from a Heavy Oil Reservoir (China).</title>
        <authorList>
            <person name="Kadnikov V.V."/>
            <person name="Mardanov A.V."/>
            <person name="Poltaraus A.B."/>
            <person name="Sokolova D.S."/>
            <person name="Semenova E.M."/>
            <person name="Ravin N.V."/>
            <person name="Tourova T.P."/>
            <person name="Nazina T.N."/>
        </authorList>
    </citation>
    <scope>NUCLEOTIDE SEQUENCE [LARGE SCALE GENOMIC DNA]</scope>
    <source>
        <strain evidence="2">1017</strain>
    </source>
</reference>
<name>A0A1Q5SIW6_9BACL</name>
<dbReference type="Proteomes" id="UP000186030">
    <property type="component" value="Unassembled WGS sequence"/>
</dbReference>
<evidence type="ECO:0000313" key="1">
    <source>
        <dbReference type="EMBL" id="OKO87795.1"/>
    </source>
</evidence>
<sequence length="147" mass="16339">MDETGQAGRKGGKEMIMLIKKLLETTAAAEDKARQLAEMETDEAWAAYLAEAERQRKLWQYVHYLAAGANADDRAEREQSKAGAPRFELLQAMAAAEWEKAMLCQNVCQSLNGAAKQAADAVFRQALRYSGQFLAMAHDERARQTAD</sequence>
<proteinExistence type="predicted"/>
<dbReference type="AlphaFoldDB" id="A0A1Q5SIW6"/>
<dbReference type="EMBL" id="MQMG01000088">
    <property type="protein sequence ID" value="OKO87795.1"/>
    <property type="molecule type" value="Genomic_DNA"/>
</dbReference>